<name>X1DQG5_9ZZZZ</name>
<sequence length="31" mass="3748">CFINKNFVLEQYLAGFYSNQEAMIRVTKEKY</sequence>
<comment type="caution">
    <text evidence="1">The sequence shown here is derived from an EMBL/GenBank/DDBJ whole genome shotgun (WGS) entry which is preliminary data.</text>
</comment>
<organism evidence="1">
    <name type="scientific">marine sediment metagenome</name>
    <dbReference type="NCBI Taxonomy" id="412755"/>
    <lineage>
        <taxon>unclassified sequences</taxon>
        <taxon>metagenomes</taxon>
        <taxon>ecological metagenomes</taxon>
    </lineage>
</organism>
<proteinExistence type="predicted"/>
<feature type="non-terminal residue" evidence="1">
    <location>
        <position position="1"/>
    </location>
</feature>
<dbReference type="AlphaFoldDB" id="X1DQG5"/>
<evidence type="ECO:0000313" key="1">
    <source>
        <dbReference type="EMBL" id="GAH10455.1"/>
    </source>
</evidence>
<reference evidence="1" key="1">
    <citation type="journal article" date="2014" name="Front. Microbiol.">
        <title>High frequency of phylogenetically diverse reductive dehalogenase-homologous genes in deep subseafloor sedimentary metagenomes.</title>
        <authorList>
            <person name="Kawai M."/>
            <person name="Futagami T."/>
            <person name="Toyoda A."/>
            <person name="Takaki Y."/>
            <person name="Nishi S."/>
            <person name="Hori S."/>
            <person name="Arai W."/>
            <person name="Tsubouchi T."/>
            <person name="Morono Y."/>
            <person name="Uchiyama I."/>
            <person name="Ito T."/>
            <person name="Fujiyama A."/>
            <person name="Inagaki F."/>
            <person name="Takami H."/>
        </authorList>
    </citation>
    <scope>NUCLEOTIDE SEQUENCE</scope>
    <source>
        <strain evidence="1">Expedition CK06-06</strain>
    </source>
</reference>
<accession>X1DQG5</accession>
<gene>
    <name evidence="1" type="ORF">S01H4_61387</name>
</gene>
<dbReference type="EMBL" id="BART01036387">
    <property type="protein sequence ID" value="GAH10455.1"/>
    <property type="molecule type" value="Genomic_DNA"/>
</dbReference>
<protein>
    <submittedName>
        <fullName evidence="1">Uncharacterized protein</fullName>
    </submittedName>
</protein>